<evidence type="ECO:0000313" key="2">
    <source>
        <dbReference type="Proteomes" id="UP000006375"/>
    </source>
</evidence>
<name>Q5FT86_GLUOX</name>
<accession>Q5FT86</accession>
<dbReference type="AlphaFoldDB" id="Q5FT86"/>
<dbReference type="KEGG" id="gox:GOX0633"/>
<proteinExistence type="predicted"/>
<organism evidence="1 2">
    <name type="scientific">Gluconobacter oxydans (strain 621H)</name>
    <name type="common">Gluconobacter suboxydans</name>
    <dbReference type="NCBI Taxonomy" id="290633"/>
    <lineage>
        <taxon>Bacteria</taxon>
        <taxon>Pseudomonadati</taxon>
        <taxon>Pseudomonadota</taxon>
        <taxon>Alphaproteobacteria</taxon>
        <taxon>Acetobacterales</taxon>
        <taxon>Acetobacteraceae</taxon>
        <taxon>Gluconobacter</taxon>
    </lineage>
</organism>
<dbReference type="Proteomes" id="UP000006375">
    <property type="component" value="Chromosome"/>
</dbReference>
<gene>
    <name evidence="1" type="ordered locus">GOX0633</name>
</gene>
<keyword evidence="2" id="KW-1185">Reference proteome</keyword>
<reference evidence="1 2" key="1">
    <citation type="journal article" date="2005" name="Nat. Biotechnol.">
        <title>Complete genome sequence of the acetic acid bacterium Gluconobacter oxydans.</title>
        <authorList>
            <person name="Prust C."/>
            <person name="Hoffmeister M."/>
            <person name="Liesegang H."/>
            <person name="Wiezer A."/>
            <person name="Fricke W.F."/>
            <person name="Ehrenreich A."/>
            <person name="Gottschalk G."/>
            <person name="Deppenmeier U."/>
        </authorList>
    </citation>
    <scope>NUCLEOTIDE SEQUENCE [LARGE SCALE GENOMIC DNA]</scope>
    <source>
        <strain evidence="1 2">621H</strain>
    </source>
</reference>
<evidence type="ECO:0000313" key="1">
    <source>
        <dbReference type="EMBL" id="AAW60410.1"/>
    </source>
</evidence>
<dbReference type="eggNOG" id="COG4421">
    <property type="taxonomic scope" value="Bacteria"/>
</dbReference>
<dbReference type="EMBL" id="CP000009">
    <property type="protein sequence ID" value="AAW60410.1"/>
    <property type="molecule type" value="Genomic_DNA"/>
</dbReference>
<sequence>MVLVDRIPDYCLFCRFLDFKSSVTVQCQSMSMLLYACVAQTGYAMNFSDISKGSNTAPCGVSHFHEFRPAEKVVGPFRIWELTDDRNWAYNYHWKRPTQDLNPVGCYNVRNLVVTRPGSNILNTNLVYDCATGFDNQRSIPQEDDYFLQSQKNKIVIDEPVVIGDGVSFDVWGHWLIDYLPRFAVAKATIGEQFSKTKILLPHSSPQWVYRFLEFALGVRRENIINYNPGSDIVLCREAILPSYCYTNEFSFHSFVRDFYTSLTPSSGSEKKTRKILCPDPIFFTATDSSPAAPFSRKWLWIGDMKSSIRKNSLLRSRSGSSPKLRLLLESMAPVCTAPFFHPLAPS</sequence>
<dbReference type="HOGENOM" id="CLU_798681_0_0_5"/>
<dbReference type="STRING" id="290633.GOX0633"/>
<protein>
    <submittedName>
        <fullName evidence="1">Uncharacterized protein</fullName>
    </submittedName>
</protein>